<evidence type="ECO:0000313" key="1">
    <source>
        <dbReference type="EMBL" id="MBC1397794.1"/>
    </source>
</evidence>
<protein>
    <submittedName>
        <fullName evidence="1">GIY-YIG nuclease family protein</fullName>
    </submittedName>
</protein>
<evidence type="ECO:0000313" key="2">
    <source>
        <dbReference type="Proteomes" id="UP000571128"/>
    </source>
</evidence>
<comment type="caution">
    <text evidence="1">The sequence shown here is derived from an EMBL/GenBank/DDBJ whole genome shotgun (WGS) entry which is preliminary data.</text>
</comment>
<dbReference type="Proteomes" id="UP000571128">
    <property type="component" value="Unassembled WGS sequence"/>
</dbReference>
<accession>A0A841YC14</accession>
<reference evidence="1 2" key="1">
    <citation type="submission" date="2020-03" db="EMBL/GenBank/DDBJ databases">
        <title>Soil Listeria distribution.</title>
        <authorList>
            <person name="Liao J."/>
            <person name="Wiedmann M."/>
        </authorList>
    </citation>
    <scope>NUCLEOTIDE SEQUENCE [LARGE SCALE GENOMIC DNA]</scope>
    <source>
        <strain evidence="1 2">FSL L7-1645</strain>
    </source>
</reference>
<sequence>MGQKSEDRKAKIRAYKETPPDAGVYRFLNEETGVFLIGKTMNLKGAASKLEFGMKLGEGSMLPRYMADEARKSGVDKITFEVLERVEVKPEMTRADIEEECDVLFEIWEEKLESK</sequence>
<dbReference type="EMBL" id="JAARPY010000002">
    <property type="protein sequence ID" value="MBC1397794.1"/>
    <property type="molecule type" value="Genomic_DNA"/>
</dbReference>
<dbReference type="Gene3D" id="3.40.1440.10">
    <property type="entry name" value="GIY-YIG endonuclease"/>
    <property type="match status" value="1"/>
</dbReference>
<dbReference type="CDD" id="cd10451">
    <property type="entry name" value="GIY-YIG_LuxR_like"/>
    <property type="match status" value="1"/>
</dbReference>
<dbReference type="RefSeq" id="WP_007542757.1">
    <property type="nucleotide sequence ID" value="NZ_JAARPY010000002.1"/>
</dbReference>
<dbReference type="InterPro" id="IPR035901">
    <property type="entry name" value="GIY-YIG_endonuc_sf"/>
</dbReference>
<proteinExistence type="predicted"/>
<dbReference type="AlphaFoldDB" id="A0A841YC14"/>
<organism evidence="1 2">
    <name type="scientific">Listeria fleischmannii</name>
    <dbReference type="NCBI Taxonomy" id="1069827"/>
    <lineage>
        <taxon>Bacteria</taxon>
        <taxon>Bacillati</taxon>
        <taxon>Bacillota</taxon>
        <taxon>Bacilli</taxon>
        <taxon>Bacillales</taxon>
        <taxon>Listeriaceae</taxon>
        <taxon>Listeria</taxon>
    </lineage>
</organism>
<name>A0A841YC14_9LIST</name>
<gene>
    <name evidence="1" type="ORF">HB844_02805</name>
</gene>